<feature type="transmembrane region" description="Helical" evidence="1">
    <location>
        <begin position="6"/>
        <end position="26"/>
    </location>
</feature>
<evidence type="ECO:0000256" key="1">
    <source>
        <dbReference type="SAM" id="Phobius"/>
    </source>
</evidence>
<dbReference type="EMBL" id="JALNUB010000004">
    <property type="protein sequence ID" value="MCK8141913.1"/>
    <property type="molecule type" value="Genomic_DNA"/>
</dbReference>
<gene>
    <name evidence="2" type="ORF">MW871_08405</name>
</gene>
<keyword evidence="1" id="KW-0812">Transmembrane</keyword>
<organism evidence="2 3">
    <name type="scientific">Flavobacterium pygoscelis</name>
    <dbReference type="NCBI Taxonomy" id="2893176"/>
    <lineage>
        <taxon>Bacteria</taxon>
        <taxon>Pseudomonadati</taxon>
        <taxon>Bacteroidota</taxon>
        <taxon>Flavobacteriia</taxon>
        <taxon>Flavobacteriales</taxon>
        <taxon>Flavobacteriaceae</taxon>
        <taxon>Flavobacterium</taxon>
    </lineage>
</organism>
<reference evidence="2" key="1">
    <citation type="submission" date="2022-04" db="EMBL/GenBank/DDBJ databases">
        <title>Flavobacterium pygoscelis sp. nov. isolated from Chinstrap chick (Pygoscelis antarcticus).</title>
        <authorList>
            <person name="Irgang R."/>
            <person name="Poblete-Morales M."/>
            <person name="Avendano-Herrera R."/>
        </authorList>
    </citation>
    <scope>NUCLEOTIDE SEQUENCE</scope>
    <source>
        <strain evidence="2">I-SCBP12n</strain>
    </source>
</reference>
<dbReference type="AlphaFoldDB" id="A0A9X1XUI4"/>
<evidence type="ECO:0000313" key="3">
    <source>
        <dbReference type="Proteomes" id="UP001139260"/>
    </source>
</evidence>
<comment type="caution">
    <text evidence="2">The sequence shown here is derived from an EMBL/GenBank/DDBJ whole genome shotgun (WGS) entry which is preliminary data.</text>
</comment>
<keyword evidence="1" id="KW-0472">Membrane</keyword>
<evidence type="ECO:0000313" key="2">
    <source>
        <dbReference type="EMBL" id="MCK8141913.1"/>
    </source>
</evidence>
<sequence length="293" mass="34924">MKNFTIYLLGLIFFVIGILFIMDIFYTKVYENSIPRTKFQYLRSFKNKRIDYIFLGSSRVENSIVPNLIKEKTGKDGINLGFQASKLSDIYTVLRLVKEYNIKVDKVLIQIDYIFNIEEGYSNVFQYEIMPFIRENQVTYQYFDSHFSDRKEIFYFPFYRYCTFGSKIGFREIFANLINKRSKIIENYGFVSLYGNSFNHDNSLPEEINLKNIYFDKIKEFSTRNNIPIVFFCAPFCKHTKNLDFIKKLKQKIPDLYDFSMAIQNDEMFKNCSHLNNEGACFFTEYLADEILK</sequence>
<accession>A0A9X1XUI4</accession>
<dbReference type="Proteomes" id="UP001139260">
    <property type="component" value="Unassembled WGS sequence"/>
</dbReference>
<dbReference type="RefSeq" id="WP_248428229.1">
    <property type="nucleotide sequence ID" value="NZ_JALNUB010000004.1"/>
</dbReference>
<keyword evidence="3" id="KW-1185">Reference proteome</keyword>
<keyword evidence="1" id="KW-1133">Transmembrane helix</keyword>
<proteinExistence type="predicted"/>
<protein>
    <submittedName>
        <fullName evidence="2">Uncharacterized protein</fullName>
    </submittedName>
</protein>
<name>A0A9X1XUI4_9FLAO</name>